<dbReference type="GO" id="GO:0043024">
    <property type="term" value="F:ribosomal small subunit binding"/>
    <property type="evidence" value="ECO:0007669"/>
    <property type="project" value="TreeGrafter"/>
</dbReference>
<dbReference type="Proteomes" id="UP000295443">
    <property type="component" value="Unassembled WGS sequence"/>
</dbReference>
<dbReference type="NCBIfam" id="TIGR00741">
    <property type="entry name" value="yfiA"/>
    <property type="match status" value="1"/>
</dbReference>
<dbReference type="FunFam" id="3.30.160.100:FF:000001">
    <property type="entry name" value="Ribosome hibernation promoting factor"/>
    <property type="match status" value="1"/>
</dbReference>
<keyword evidence="7" id="KW-1185">Reference proteome</keyword>
<accession>A0A4V2NVZ9</accession>
<dbReference type="Gene3D" id="3.30.160.100">
    <property type="entry name" value="Ribosome hibernation promotion factor-like"/>
    <property type="match status" value="1"/>
</dbReference>
<dbReference type="OrthoDB" id="9795980at2"/>
<dbReference type="RefSeq" id="WP_131446115.1">
    <property type="nucleotide sequence ID" value="NZ_SJZB01000027.1"/>
</dbReference>
<dbReference type="PANTHER" id="PTHR33231">
    <property type="entry name" value="30S RIBOSOMAL PROTEIN"/>
    <property type="match status" value="1"/>
</dbReference>
<dbReference type="SUPFAM" id="SSF69754">
    <property type="entry name" value="Ribosome binding protein Y (YfiA homologue)"/>
    <property type="match status" value="1"/>
</dbReference>
<proteinExistence type="inferred from homology"/>
<evidence type="ECO:0000256" key="5">
    <source>
        <dbReference type="ARBA" id="ARBA00041319"/>
    </source>
</evidence>
<keyword evidence="1" id="KW-0810">Translation regulation</keyword>
<dbReference type="AlphaFoldDB" id="A0A4V2NVZ9"/>
<evidence type="ECO:0000256" key="1">
    <source>
        <dbReference type="ARBA" id="ARBA00022845"/>
    </source>
</evidence>
<evidence type="ECO:0000313" key="7">
    <source>
        <dbReference type="Proteomes" id="UP000295443"/>
    </source>
</evidence>
<reference evidence="6 7" key="1">
    <citation type="submission" date="2019-03" db="EMBL/GenBank/DDBJ databases">
        <title>Genome sequence of Thiobacillaceae bacterium LSR1, a sulfur-oxidizing bacterium isolated from freshwater sediment.</title>
        <authorList>
            <person name="Li S."/>
        </authorList>
    </citation>
    <scope>NUCLEOTIDE SEQUENCE [LARGE SCALE GENOMIC DNA]</scope>
    <source>
        <strain evidence="6 7">LSR1</strain>
    </source>
</reference>
<dbReference type="GO" id="GO:0045900">
    <property type="term" value="P:negative regulation of translational elongation"/>
    <property type="evidence" value="ECO:0007669"/>
    <property type="project" value="TreeGrafter"/>
</dbReference>
<dbReference type="EMBL" id="SJZB01000027">
    <property type="protein sequence ID" value="TCJ15412.1"/>
    <property type="molecule type" value="Genomic_DNA"/>
</dbReference>
<dbReference type="CDD" id="cd00552">
    <property type="entry name" value="RaiA"/>
    <property type="match status" value="1"/>
</dbReference>
<evidence type="ECO:0000313" key="6">
    <source>
        <dbReference type="EMBL" id="TCJ15412.1"/>
    </source>
</evidence>
<gene>
    <name evidence="6" type="primary">raiA</name>
    <name evidence="6" type="ORF">EZJ19_07300</name>
</gene>
<dbReference type="InterPro" id="IPR050574">
    <property type="entry name" value="HPF/YfiA_ribosome-assoc"/>
</dbReference>
<evidence type="ECO:0000256" key="4">
    <source>
        <dbReference type="ARBA" id="ARBA00041148"/>
    </source>
</evidence>
<organism evidence="6 7">
    <name type="scientific">Parasulfuritortus cantonensis</name>
    <dbReference type="NCBI Taxonomy" id="2528202"/>
    <lineage>
        <taxon>Bacteria</taxon>
        <taxon>Pseudomonadati</taxon>
        <taxon>Pseudomonadota</taxon>
        <taxon>Betaproteobacteria</taxon>
        <taxon>Nitrosomonadales</taxon>
        <taxon>Thiobacillaceae</taxon>
        <taxon>Parasulfuritortus</taxon>
    </lineage>
</organism>
<dbReference type="Pfam" id="PF02482">
    <property type="entry name" value="Ribosomal_S30AE"/>
    <property type="match status" value="1"/>
</dbReference>
<dbReference type="InterPro" id="IPR003489">
    <property type="entry name" value="RHF/RaiA"/>
</dbReference>
<name>A0A4V2NVZ9_9PROT</name>
<evidence type="ECO:0000256" key="3">
    <source>
        <dbReference type="ARBA" id="ARBA00038695"/>
    </source>
</evidence>
<protein>
    <recommendedName>
        <fullName evidence="4">Ribosome hibernation promoting factor</fullName>
    </recommendedName>
    <alternativeName>
        <fullName evidence="5">Hibernation factor HPF</fullName>
    </alternativeName>
</protein>
<comment type="caution">
    <text evidence="6">The sequence shown here is derived from an EMBL/GenBank/DDBJ whole genome shotgun (WGS) entry which is preliminary data.</text>
</comment>
<dbReference type="PANTHER" id="PTHR33231:SF1">
    <property type="entry name" value="30S RIBOSOMAL PROTEIN"/>
    <property type="match status" value="1"/>
</dbReference>
<sequence>MNLNITGHHLEVTPAIRGYVEEKLKRVMRHFDNVIDVSVILSVDKLKHKAEVSLHTPGKDIYVESIEADMYASIDTLADKLDRQVLKHKEKISGHGNDLKRQGAE</sequence>
<comment type="similarity">
    <text evidence="2">Belongs to the HPF/YfiA ribosome-associated protein family. Short HPF subfamily.</text>
</comment>
<evidence type="ECO:0000256" key="2">
    <source>
        <dbReference type="ARBA" id="ARBA00038434"/>
    </source>
</evidence>
<dbReference type="InterPro" id="IPR036567">
    <property type="entry name" value="RHF-like"/>
</dbReference>
<comment type="subunit">
    <text evidence="3">Associates exclusively with 100S ribosomes, which are dimers of 70S ribosomes.</text>
</comment>
<dbReference type="GO" id="GO:0022627">
    <property type="term" value="C:cytosolic small ribosomal subunit"/>
    <property type="evidence" value="ECO:0007669"/>
    <property type="project" value="TreeGrafter"/>
</dbReference>